<evidence type="ECO:0000313" key="6">
    <source>
        <dbReference type="EMBL" id="MEN2789072.1"/>
    </source>
</evidence>
<dbReference type="RefSeq" id="WP_343891730.1">
    <property type="nucleotide sequence ID" value="NZ_BAAAEH010000047.1"/>
</dbReference>
<keyword evidence="6" id="KW-0808">Transferase</keyword>
<dbReference type="InterPro" id="IPR029787">
    <property type="entry name" value="Nucleotide_cyclase"/>
</dbReference>
<comment type="catalytic activity">
    <reaction evidence="2">
        <text>2 GTP = 3',3'-c-di-GMP + 2 diphosphate</text>
        <dbReference type="Rhea" id="RHEA:24898"/>
        <dbReference type="ChEBI" id="CHEBI:33019"/>
        <dbReference type="ChEBI" id="CHEBI:37565"/>
        <dbReference type="ChEBI" id="CHEBI:58805"/>
        <dbReference type="EC" id="2.7.7.65"/>
    </reaction>
</comment>
<dbReference type="CDD" id="cd01949">
    <property type="entry name" value="GGDEF"/>
    <property type="match status" value="1"/>
</dbReference>
<dbReference type="NCBIfam" id="TIGR00254">
    <property type="entry name" value="GGDEF"/>
    <property type="match status" value="1"/>
</dbReference>
<keyword evidence="7" id="KW-1185">Reference proteome</keyword>
<dbReference type="Pfam" id="PF00990">
    <property type="entry name" value="GGDEF"/>
    <property type="match status" value="1"/>
</dbReference>
<sequence length="562" mass="60680">MPRAGAPILFALIGALIAFAGIGAAPAAAQVGVVGRAVAVCVTPAAPDMKPGTLFGQADRFDCKTRQTTMGSGDYWVLSEPVSVTGPADIRIGSLWQERVTLYARYADGAIVSAVTDGKAATRHLQLGAIIERGLPARSSPLVRLLWHVEGAANLRGILNGARIATPAESADANLLMGVIYAGFVGLCIALLTYNLALWGALRYRFQLAYCAMLLSLLIYAISSSGALAWAWPDIVNNDRLRINYAMLGLSATAAMLFARSFFEPRVFAGWLTHASNMVCGAMLVTVLMLVTLAPWQITLLDKVFSVAFITQLAIVVPILWRGWQTRSNYLWMFAIAWAAPIILACFRVANALHAIPWSFWLDNSTIVTMTVEALFSSLAIAYRIRLLSRERDEARAQEIAARLLADTDPLTGLLNRRAFLRSAIGREGEQTLLLADIDHFKRVNDTIGHDGGDEVLRVFARTLRNSVPPEALVARIGGEEFAIVTAAALAVEPEDILARLRAGRMPFDISVTASIGASTGPLAREADWKTLYRCADLALFEAKAAGRDRVRGTVTTGQIAA</sequence>
<dbReference type="SUPFAM" id="SSF55073">
    <property type="entry name" value="Nucleotide cyclase"/>
    <property type="match status" value="1"/>
</dbReference>
<dbReference type="InterPro" id="IPR050469">
    <property type="entry name" value="Diguanylate_Cyclase"/>
</dbReference>
<dbReference type="SMART" id="SM00267">
    <property type="entry name" value="GGDEF"/>
    <property type="match status" value="1"/>
</dbReference>
<feature type="signal peptide" evidence="4">
    <location>
        <begin position="1"/>
        <end position="20"/>
    </location>
</feature>
<protein>
    <recommendedName>
        <fullName evidence="1">diguanylate cyclase</fullName>
        <ecNumber evidence="1">2.7.7.65</ecNumber>
    </recommendedName>
</protein>
<evidence type="ECO:0000259" key="5">
    <source>
        <dbReference type="PROSITE" id="PS50887"/>
    </source>
</evidence>
<feature type="transmembrane region" description="Helical" evidence="3">
    <location>
        <begin position="275"/>
        <end position="298"/>
    </location>
</feature>
<evidence type="ECO:0000256" key="4">
    <source>
        <dbReference type="SAM" id="SignalP"/>
    </source>
</evidence>
<organism evidence="6 7">
    <name type="scientific">Sphingomonas oligophenolica</name>
    <dbReference type="NCBI Taxonomy" id="301154"/>
    <lineage>
        <taxon>Bacteria</taxon>
        <taxon>Pseudomonadati</taxon>
        <taxon>Pseudomonadota</taxon>
        <taxon>Alphaproteobacteria</taxon>
        <taxon>Sphingomonadales</taxon>
        <taxon>Sphingomonadaceae</taxon>
        <taxon>Sphingomonas</taxon>
    </lineage>
</organism>
<dbReference type="EMBL" id="JBDIME010000003">
    <property type="protein sequence ID" value="MEN2789072.1"/>
    <property type="molecule type" value="Genomic_DNA"/>
</dbReference>
<keyword evidence="3" id="KW-0472">Membrane</keyword>
<evidence type="ECO:0000313" key="7">
    <source>
        <dbReference type="Proteomes" id="UP001419910"/>
    </source>
</evidence>
<dbReference type="InterPro" id="IPR011623">
    <property type="entry name" value="7TMR_DISM_rcpt_extracell_dom1"/>
</dbReference>
<keyword evidence="3" id="KW-0812">Transmembrane</keyword>
<dbReference type="PANTHER" id="PTHR45138">
    <property type="entry name" value="REGULATORY COMPONENTS OF SENSORY TRANSDUCTION SYSTEM"/>
    <property type="match status" value="1"/>
</dbReference>
<dbReference type="EC" id="2.7.7.65" evidence="1"/>
<keyword evidence="6" id="KW-0548">Nucleotidyltransferase</keyword>
<keyword evidence="4" id="KW-0732">Signal</keyword>
<feature type="transmembrane region" description="Helical" evidence="3">
    <location>
        <begin position="331"/>
        <end position="353"/>
    </location>
</feature>
<feature type="transmembrane region" description="Helical" evidence="3">
    <location>
        <begin position="208"/>
        <end position="231"/>
    </location>
</feature>
<dbReference type="PANTHER" id="PTHR45138:SF9">
    <property type="entry name" value="DIGUANYLATE CYCLASE DGCM-RELATED"/>
    <property type="match status" value="1"/>
</dbReference>
<dbReference type="Proteomes" id="UP001419910">
    <property type="component" value="Unassembled WGS sequence"/>
</dbReference>
<dbReference type="PROSITE" id="PS50887">
    <property type="entry name" value="GGDEF"/>
    <property type="match status" value="1"/>
</dbReference>
<dbReference type="GO" id="GO:0052621">
    <property type="term" value="F:diguanylate cyclase activity"/>
    <property type="evidence" value="ECO:0007669"/>
    <property type="project" value="UniProtKB-EC"/>
</dbReference>
<evidence type="ECO:0000256" key="1">
    <source>
        <dbReference type="ARBA" id="ARBA00012528"/>
    </source>
</evidence>
<name>A0ABU9XZX5_9SPHN</name>
<feature type="chain" id="PRO_5047536121" description="diguanylate cyclase" evidence="4">
    <location>
        <begin position="21"/>
        <end position="562"/>
    </location>
</feature>
<accession>A0ABU9XZX5</accession>
<evidence type="ECO:0000256" key="2">
    <source>
        <dbReference type="ARBA" id="ARBA00034247"/>
    </source>
</evidence>
<dbReference type="InterPro" id="IPR000160">
    <property type="entry name" value="GGDEF_dom"/>
</dbReference>
<keyword evidence="3" id="KW-1133">Transmembrane helix</keyword>
<feature type="transmembrane region" description="Helical" evidence="3">
    <location>
        <begin position="304"/>
        <end position="324"/>
    </location>
</feature>
<dbReference type="Pfam" id="PF07695">
    <property type="entry name" value="7TMR-DISM_7TM"/>
    <property type="match status" value="1"/>
</dbReference>
<feature type="transmembrane region" description="Helical" evidence="3">
    <location>
        <begin position="365"/>
        <end position="383"/>
    </location>
</feature>
<feature type="domain" description="GGDEF" evidence="5">
    <location>
        <begin position="429"/>
        <end position="556"/>
    </location>
</feature>
<feature type="transmembrane region" description="Helical" evidence="3">
    <location>
        <begin position="175"/>
        <end position="196"/>
    </location>
</feature>
<feature type="transmembrane region" description="Helical" evidence="3">
    <location>
        <begin position="243"/>
        <end position="263"/>
    </location>
</feature>
<comment type="caution">
    <text evidence="6">The sequence shown here is derived from an EMBL/GenBank/DDBJ whole genome shotgun (WGS) entry which is preliminary data.</text>
</comment>
<evidence type="ECO:0000256" key="3">
    <source>
        <dbReference type="SAM" id="Phobius"/>
    </source>
</evidence>
<gene>
    <name evidence="6" type="ORF">ABC974_05495</name>
</gene>
<reference evidence="6 7" key="1">
    <citation type="submission" date="2024-05" db="EMBL/GenBank/DDBJ databases">
        <authorList>
            <person name="Liu Q."/>
            <person name="Xin Y.-H."/>
        </authorList>
    </citation>
    <scope>NUCLEOTIDE SEQUENCE [LARGE SCALE GENOMIC DNA]</scope>
    <source>
        <strain evidence="6 7">CGMCC 1.10181</strain>
    </source>
</reference>
<proteinExistence type="predicted"/>
<dbReference type="InterPro" id="IPR043128">
    <property type="entry name" value="Rev_trsase/Diguanyl_cyclase"/>
</dbReference>
<dbReference type="Gene3D" id="3.30.70.270">
    <property type="match status" value="1"/>
</dbReference>